<protein>
    <submittedName>
        <fullName evidence="2">Putative toxin-antitoxin system antitoxin component, TIGR02293 family</fullName>
    </submittedName>
</protein>
<name>A0A1H7KL39_9GAMM</name>
<dbReference type="Pfam" id="PF09722">
    <property type="entry name" value="Xre_MbcA_ParS_C"/>
    <property type="match status" value="1"/>
</dbReference>
<evidence type="ECO:0000313" key="3">
    <source>
        <dbReference type="Proteomes" id="UP000198807"/>
    </source>
</evidence>
<keyword evidence="3" id="KW-1185">Reference proteome</keyword>
<dbReference type="Proteomes" id="UP000198807">
    <property type="component" value="Unassembled WGS sequence"/>
</dbReference>
<accession>A0A1H7KL39</accession>
<dbReference type="STRING" id="650850.SAMN04488129_10519"/>
<reference evidence="3" key="1">
    <citation type="submission" date="2016-10" db="EMBL/GenBank/DDBJ databases">
        <authorList>
            <person name="Varghese N."/>
            <person name="Submissions S."/>
        </authorList>
    </citation>
    <scope>NUCLEOTIDE SEQUENCE [LARGE SCALE GENOMIC DNA]</scope>
    <source>
        <strain evidence="3">CGMCC 1.9150</strain>
    </source>
</reference>
<dbReference type="RefSeq" id="WP_211607247.1">
    <property type="nucleotide sequence ID" value="NZ_FOBC01000005.1"/>
</dbReference>
<feature type="domain" description="Antitoxin Xre/MbcA/ParS-like toxin-binding" evidence="1">
    <location>
        <begin position="16"/>
        <end position="65"/>
    </location>
</feature>
<organism evidence="2 3">
    <name type="scientific">Halomonas daqiaonensis</name>
    <dbReference type="NCBI Taxonomy" id="650850"/>
    <lineage>
        <taxon>Bacteria</taxon>
        <taxon>Pseudomonadati</taxon>
        <taxon>Pseudomonadota</taxon>
        <taxon>Gammaproteobacteria</taxon>
        <taxon>Oceanospirillales</taxon>
        <taxon>Halomonadaceae</taxon>
        <taxon>Halomonas</taxon>
    </lineage>
</organism>
<evidence type="ECO:0000313" key="2">
    <source>
        <dbReference type="EMBL" id="SEK86705.1"/>
    </source>
</evidence>
<dbReference type="AlphaFoldDB" id="A0A1H7KL39"/>
<proteinExistence type="predicted"/>
<evidence type="ECO:0000259" key="1">
    <source>
        <dbReference type="Pfam" id="PF09722"/>
    </source>
</evidence>
<gene>
    <name evidence="2" type="ORF">SAMN04488129_10519</name>
</gene>
<dbReference type="EMBL" id="FOBC01000005">
    <property type="protein sequence ID" value="SEK86705.1"/>
    <property type="molecule type" value="Genomic_DNA"/>
</dbReference>
<sequence length="68" mass="7547">MSHNTHDRILAVVNLAADVFEDREVAISWMNRPNAALEGHTPSALCDTELGERQVRQVLHALEWGGVV</sequence>
<dbReference type="InterPro" id="IPR024467">
    <property type="entry name" value="Xre/MbcA/ParS-like_toxin-bd"/>
</dbReference>